<sequence>MSTFSGECFLNLNLGFLELSSSPISIEQEEERYSSCFNPLCLIINKISEFGSSFQASKMAKGRRQSCSWLEVAPAPIIYPEKPSTSPGLETIFEDVAEEYDDIA</sequence>
<dbReference type="PANTHER" id="PTHR36063:SF1">
    <property type="entry name" value="ARABIDOPSIS THALIANA GENOMIC DNA, CHROMOSOME 5, P1 CLONE:MOK16"/>
    <property type="match status" value="1"/>
</dbReference>
<proteinExistence type="predicted"/>
<dbReference type="EMBL" id="JBBPBM010000034">
    <property type="protein sequence ID" value="KAK8531967.1"/>
    <property type="molecule type" value="Genomic_DNA"/>
</dbReference>
<reference evidence="1 2" key="1">
    <citation type="journal article" date="2024" name="G3 (Bethesda)">
        <title>Genome assembly of Hibiscus sabdariffa L. provides insights into metabolisms of medicinal natural products.</title>
        <authorList>
            <person name="Kim T."/>
        </authorList>
    </citation>
    <scope>NUCLEOTIDE SEQUENCE [LARGE SCALE GENOMIC DNA]</scope>
    <source>
        <strain evidence="1">TK-2024</strain>
        <tissue evidence="1">Old leaves</tissue>
    </source>
</reference>
<gene>
    <name evidence="1" type="ORF">V6N12_053421</name>
</gene>
<accession>A0ABR2D7I8</accession>
<name>A0ABR2D7I8_9ROSI</name>
<evidence type="ECO:0000313" key="1">
    <source>
        <dbReference type="EMBL" id="KAK8531967.1"/>
    </source>
</evidence>
<comment type="caution">
    <text evidence="1">The sequence shown here is derived from an EMBL/GenBank/DDBJ whole genome shotgun (WGS) entry which is preliminary data.</text>
</comment>
<protein>
    <submittedName>
        <fullName evidence="1">Uncharacterized protein</fullName>
    </submittedName>
</protein>
<dbReference type="Proteomes" id="UP001472677">
    <property type="component" value="Unassembled WGS sequence"/>
</dbReference>
<dbReference type="PANTHER" id="PTHR36063">
    <property type="entry name" value="ARABIDOPSIS THALIANA GENOMIC DNA, CHROMOSOME 5, P1 CLONE:MOK16"/>
    <property type="match status" value="1"/>
</dbReference>
<evidence type="ECO:0000313" key="2">
    <source>
        <dbReference type="Proteomes" id="UP001472677"/>
    </source>
</evidence>
<organism evidence="1 2">
    <name type="scientific">Hibiscus sabdariffa</name>
    <name type="common">roselle</name>
    <dbReference type="NCBI Taxonomy" id="183260"/>
    <lineage>
        <taxon>Eukaryota</taxon>
        <taxon>Viridiplantae</taxon>
        <taxon>Streptophyta</taxon>
        <taxon>Embryophyta</taxon>
        <taxon>Tracheophyta</taxon>
        <taxon>Spermatophyta</taxon>
        <taxon>Magnoliopsida</taxon>
        <taxon>eudicotyledons</taxon>
        <taxon>Gunneridae</taxon>
        <taxon>Pentapetalae</taxon>
        <taxon>rosids</taxon>
        <taxon>malvids</taxon>
        <taxon>Malvales</taxon>
        <taxon>Malvaceae</taxon>
        <taxon>Malvoideae</taxon>
        <taxon>Hibiscus</taxon>
    </lineage>
</organism>
<keyword evidence="2" id="KW-1185">Reference proteome</keyword>